<organism evidence="2 3">
    <name type="scientific">Blepharisma stoltei</name>
    <dbReference type="NCBI Taxonomy" id="1481888"/>
    <lineage>
        <taxon>Eukaryota</taxon>
        <taxon>Sar</taxon>
        <taxon>Alveolata</taxon>
        <taxon>Ciliophora</taxon>
        <taxon>Postciliodesmatophora</taxon>
        <taxon>Heterotrichea</taxon>
        <taxon>Heterotrichida</taxon>
        <taxon>Blepharismidae</taxon>
        <taxon>Blepharisma</taxon>
    </lineage>
</organism>
<evidence type="ECO:0000313" key="3">
    <source>
        <dbReference type="Proteomes" id="UP001162131"/>
    </source>
</evidence>
<comment type="caution">
    <text evidence="2">The sequence shown here is derived from an EMBL/GenBank/DDBJ whole genome shotgun (WGS) entry which is preliminary data.</text>
</comment>
<name>A0AAU9K992_9CILI</name>
<evidence type="ECO:0000313" key="2">
    <source>
        <dbReference type="EMBL" id="CAG9329721.1"/>
    </source>
</evidence>
<dbReference type="EMBL" id="CAJZBQ010000048">
    <property type="protein sequence ID" value="CAG9329721.1"/>
    <property type="molecule type" value="Genomic_DNA"/>
</dbReference>
<dbReference type="Pfam" id="PF01426">
    <property type="entry name" value="BAH"/>
    <property type="match status" value="1"/>
</dbReference>
<protein>
    <recommendedName>
        <fullName evidence="1">BAH domain-containing protein</fullName>
    </recommendedName>
</protein>
<dbReference type="Proteomes" id="UP001162131">
    <property type="component" value="Unassembled WGS sequence"/>
</dbReference>
<dbReference type="AlphaFoldDB" id="A0AAU9K992"/>
<dbReference type="InterPro" id="IPR001025">
    <property type="entry name" value="BAH_dom"/>
</dbReference>
<dbReference type="InterPro" id="IPR043151">
    <property type="entry name" value="BAH_sf"/>
</dbReference>
<dbReference type="CDD" id="cd04370">
    <property type="entry name" value="BAH"/>
    <property type="match status" value="1"/>
</dbReference>
<dbReference type="Gene3D" id="2.30.30.490">
    <property type="match status" value="1"/>
</dbReference>
<dbReference type="SMART" id="SM00439">
    <property type="entry name" value="BAH"/>
    <property type="match status" value="1"/>
</dbReference>
<accession>A0AAU9K992</accession>
<dbReference type="GO" id="GO:0003682">
    <property type="term" value="F:chromatin binding"/>
    <property type="evidence" value="ECO:0007669"/>
    <property type="project" value="InterPro"/>
</dbReference>
<feature type="domain" description="BAH" evidence="1">
    <location>
        <begin position="33"/>
        <end position="143"/>
    </location>
</feature>
<dbReference type="SUPFAM" id="SSF82061">
    <property type="entry name" value="BAH domain"/>
    <property type="match status" value="1"/>
</dbReference>
<sequence length="147" mass="17338">MVKTTILKMKVLKAKKLPESKRLSRKFLKIHKKKFSVNDTILVNEEHDKSAVATIEKIYWNFDEEIGQIKIRWFYKPKDIPGLKKVHARELFDSNLRQEIDMEMVKGKAKVLKLEDFLKENDKNAYFTRSFYDATTKKIEGDTTPIS</sequence>
<dbReference type="PROSITE" id="PS51038">
    <property type="entry name" value="BAH"/>
    <property type="match status" value="1"/>
</dbReference>
<dbReference type="PANTHER" id="PTHR46364">
    <property type="entry name" value="OS08G0421900 PROTEIN"/>
    <property type="match status" value="1"/>
</dbReference>
<gene>
    <name evidence="2" type="ORF">BSTOLATCC_MIC49342</name>
</gene>
<proteinExistence type="predicted"/>
<keyword evidence="3" id="KW-1185">Reference proteome</keyword>
<evidence type="ECO:0000259" key="1">
    <source>
        <dbReference type="PROSITE" id="PS51038"/>
    </source>
</evidence>
<reference evidence="2" key="1">
    <citation type="submission" date="2021-09" db="EMBL/GenBank/DDBJ databases">
        <authorList>
            <consortium name="AG Swart"/>
            <person name="Singh M."/>
            <person name="Singh A."/>
            <person name="Seah K."/>
            <person name="Emmerich C."/>
        </authorList>
    </citation>
    <scope>NUCLEOTIDE SEQUENCE</scope>
    <source>
        <strain evidence="2">ATCC30299</strain>
    </source>
</reference>